<reference evidence="2" key="1">
    <citation type="journal article" date="2019" name="Int. J. Syst. Evol. Microbiol.">
        <title>The Global Catalogue of Microorganisms (GCM) 10K type strain sequencing project: providing services to taxonomists for standard genome sequencing and annotation.</title>
        <authorList>
            <consortium name="The Broad Institute Genomics Platform"/>
            <consortium name="The Broad Institute Genome Sequencing Center for Infectious Disease"/>
            <person name="Wu L."/>
            <person name="Ma J."/>
        </authorList>
    </citation>
    <scope>NUCLEOTIDE SEQUENCE [LARGE SCALE GENOMIC DNA]</scope>
    <source>
        <strain evidence="2">JCM 16956</strain>
    </source>
</reference>
<accession>A0ABP7NCQ6</accession>
<comment type="caution">
    <text evidence="1">The sequence shown here is derived from an EMBL/GenBank/DDBJ whole genome shotgun (WGS) entry which is preliminary data.</text>
</comment>
<name>A0ABP7NCQ6_9ACTN</name>
<evidence type="ECO:0000313" key="2">
    <source>
        <dbReference type="Proteomes" id="UP001501000"/>
    </source>
</evidence>
<dbReference type="Proteomes" id="UP001501000">
    <property type="component" value="Unassembled WGS sequence"/>
</dbReference>
<sequence>MADSWNAFPMTQTVGASFDSGQYKWEAPGKYHGAFHLKGRLADTNTKDGHNVYVEIRVAGYDWNRFKGVQNGVARVDALVYDGAARYTNDASVRVCRDRGTIRIDDCSATRTLQRARP</sequence>
<dbReference type="EMBL" id="BAABAJ010000036">
    <property type="protein sequence ID" value="GAA3942999.1"/>
    <property type="molecule type" value="Genomic_DNA"/>
</dbReference>
<protein>
    <submittedName>
        <fullName evidence="1">Uncharacterized protein</fullName>
    </submittedName>
</protein>
<organism evidence="1 2">
    <name type="scientific">Streptomyces gulbargensis</name>
    <dbReference type="NCBI Taxonomy" id="364901"/>
    <lineage>
        <taxon>Bacteria</taxon>
        <taxon>Bacillati</taxon>
        <taxon>Actinomycetota</taxon>
        <taxon>Actinomycetes</taxon>
        <taxon>Kitasatosporales</taxon>
        <taxon>Streptomycetaceae</taxon>
        <taxon>Streptomyces</taxon>
    </lineage>
</organism>
<gene>
    <name evidence="1" type="ORF">GCM10022244_58480</name>
</gene>
<keyword evidence="2" id="KW-1185">Reference proteome</keyword>
<evidence type="ECO:0000313" key="1">
    <source>
        <dbReference type="EMBL" id="GAA3942999.1"/>
    </source>
</evidence>
<proteinExistence type="predicted"/>